<dbReference type="InterPro" id="IPR005105">
    <property type="entry name" value="GlnD_Uridyltrans_N"/>
</dbReference>
<protein>
    <submittedName>
        <fullName evidence="5">Cyclic nucleotide-binding protein</fullName>
    </submittedName>
</protein>
<dbReference type="PANTHER" id="PTHR43080">
    <property type="entry name" value="CBS DOMAIN-CONTAINING PROTEIN CBSX3, MITOCHONDRIAL"/>
    <property type="match status" value="1"/>
</dbReference>
<dbReference type="InterPro" id="IPR051257">
    <property type="entry name" value="Diverse_CBS-Domain"/>
</dbReference>
<evidence type="ECO:0000256" key="2">
    <source>
        <dbReference type="PROSITE-ProRule" id="PRU00703"/>
    </source>
</evidence>
<comment type="caution">
    <text evidence="5">The sequence shown here is derived from an EMBL/GenBank/DDBJ whole genome shotgun (WGS) entry which is preliminary data.</text>
</comment>
<dbReference type="Pfam" id="PF00571">
    <property type="entry name" value="CBS"/>
    <property type="match status" value="2"/>
</dbReference>
<feature type="region of interest" description="Disordered" evidence="3">
    <location>
        <begin position="1"/>
        <end position="55"/>
    </location>
</feature>
<dbReference type="PROSITE" id="PS51371">
    <property type="entry name" value="CBS"/>
    <property type="match status" value="1"/>
</dbReference>
<dbReference type="SUPFAM" id="SSF54631">
    <property type="entry name" value="CBS-domain pair"/>
    <property type="match status" value="1"/>
</dbReference>
<dbReference type="InterPro" id="IPR046342">
    <property type="entry name" value="CBS_dom_sf"/>
</dbReference>
<keyword evidence="1 2" id="KW-0129">CBS domain</keyword>
<dbReference type="Proteomes" id="UP001144397">
    <property type="component" value="Unassembled WGS sequence"/>
</dbReference>
<dbReference type="Pfam" id="PF03445">
    <property type="entry name" value="DUF294"/>
    <property type="match status" value="1"/>
</dbReference>
<dbReference type="Gene3D" id="3.10.580.10">
    <property type="entry name" value="CBS-domain"/>
    <property type="match status" value="1"/>
</dbReference>
<feature type="domain" description="CBS" evidence="4">
    <location>
        <begin position="128"/>
        <end position="198"/>
    </location>
</feature>
<dbReference type="PANTHER" id="PTHR43080:SF2">
    <property type="entry name" value="CBS DOMAIN-CONTAINING PROTEIN"/>
    <property type="match status" value="1"/>
</dbReference>
<accession>A0A9W6CKD0</accession>
<dbReference type="AlphaFoldDB" id="A0A9W6CKD0"/>
<dbReference type="EMBL" id="BSDO01000001">
    <property type="protein sequence ID" value="GLI21245.1"/>
    <property type="molecule type" value="Genomic_DNA"/>
</dbReference>
<proteinExistence type="predicted"/>
<evidence type="ECO:0000313" key="5">
    <source>
        <dbReference type="EMBL" id="GLI21245.1"/>
    </source>
</evidence>
<dbReference type="CDD" id="cd05401">
    <property type="entry name" value="NT_GlnE_GlnD_like"/>
    <property type="match status" value="1"/>
</dbReference>
<evidence type="ECO:0000259" key="4">
    <source>
        <dbReference type="PROSITE" id="PS51371"/>
    </source>
</evidence>
<evidence type="ECO:0000256" key="3">
    <source>
        <dbReference type="SAM" id="MobiDB-lite"/>
    </source>
</evidence>
<organism evidence="5 6">
    <name type="scientific">Xanthobacter flavus</name>
    <dbReference type="NCBI Taxonomy" id="281"/>
    <lineage>
        <taxon>Bacteria</taxon>
        <taxon>Pseudomonadati</taxon>
        <taxon>Pseudomonadota</taxon>
        <taxon>Alphaproteobacteria</taxon>
        <taxon>Hyphomicrobiales</taxon>
        <taxon>Xanthobacteraceae</taxon>
        <taxon>Xanthobacter</taxon>
    </lineage>
</organism>
<name>A0A9W6CKD0_XANFL</name>
<sequence>MPRPDPMTGPPNGDRREDEPRAATARGTAPHGPEDAPAASGPPAPGRASPSERDRRELVSLMTSRVRDVYLRKPFFVDGATDLVSLCRDLSARRLSEAVVRDGDRIGIFTTTDLRDALTRDTPPAALMVREVATFEPWCIAPDAELFEALILMLRHRIHRLLVREGGGRAAGGDGILGVLGQLDLMAFVANHSHLIALEAAQAGSLDELKAAARQIDSMVAVLSADGVRVEVIAALVGELNAQIFRRLWELLAPEELRANSCLIVMGSEGRGEQIIKTDQDNGLILRDGFAFAGLDDVTARFTAALIDFGYPPCPGGVMLSRPTWCQPLSAFKETLKDWIHGGVQDGPMNLAIFLDAVAVAGDASLAAAARAHVDFLMMGDHGYFARFAQAVDRFGESGSWWSRLPGLTGRGAAEVDLKKLGIFPLVHGVRALALEHRITALGTADRLAALVAAGHMDEGFARDLTDALRLFMGMKLSSNLRQIADGRPPSNALRLADLGTLDRQALKEALAIVRGFKQWLSRHYRFDAL</sequence>
<dbReference type="Pfam" id="PF10335">
    <property type="entry name" value="DUF294_C"/>
    <property type="match status" value="1"/>
</dbReference>
<evidence type="ECO:0000313" key="6">
    <source>
        <dbReference type="Proteomes" id="UP001144397"/>
    </source>
</evidence>
<gene>
    <name evidence="5" type="ORF">XFLAVUS301_09190</name>
</gene>
<reference evidence="5" key="1">
    <citation type="submission" date="2022-12" db="EMBL/GenBank/DDBJ databases">
        <title>Reference genome sequencing for broad-spectrum identification of bacterial and archaeal isolates by mass spectrometry.</title>
        <authorList>
            <person name="Sekiguchi Y."/>
            <person name="Tourlousse D.M."/>
        </authorList>
    </citation>
    <scope>NUCLEOTIDE SEQUENCE</scope>
    <source>
        <strain evidence="5">301</strain>
    </source>
</reference>
<dbReference type="InterPro" id="IPR000644">
    <property type="entry name" value="CBS_dom"/>
</dbReference>
<evidence type="ECO:0000256" key="1">
    <source>
        <dbReference type="ARBA" id="ARBA00023122"/>
    </source>
</evidence>
<dbReference type="GO" id="GO:0008773">
    <property type="term" value="F:[protein-PII] uridylyltransferase activity"/>
    <property type="evidence" value="ECO:0007669"/>
    <property type="project" value="InterPro"/>
</dbReference>
<dbReference type="InterPro" id="IPR018821">
    <property type="entry name" value="DUF294_put_nucleoTrafse_sb-bd"/>
</dbReference>